<dbReference type="Pfam" id="PF01676">
    <property type="entry name" value="Metalloenzyme"/>
    <property type="match status" value="1"/>
</dbReference>
<dbReference type="InterPro" id="IPR005995">
    <property type="entry name" value="Pgm_bpd_ind"/>
</dbReference>
<proteinExistence type="predicted"/>
<evidence type="ECO:0000313" key="2">
    <source>
        <dbReference type="EMBL" id="MDC9032224.1"/>
    </source>
</evidence>
<keyword evidence="3" id="KW-1185">Reference proteome</keyword>
<dbReference type="PANTHER" id="PTHR31637">
    <property type="entry name" value="2,3-BISPHOSPHOGLYCERATE-INDEPENDENT PHOSPHOGLYCERATE MUTASE"/>
    <property type="match status" value="1"/>
</dbReference>
<dbReference type="EMBL" id="JANHJP010000009">
    <property type="protein sequence ID" value="MDC9032224.1"/>
    <property type="molecule type" value="Genomic_DNA"/>
</dbReference>
<gene>
    <name evidence="2" type="ORF">M8044_000447</name>
</gene>
<dbReference type="InterPro" id="IPR006124">
    <property type="entry name" value="Metalloenzyme"/>
</dbReference>
<reference evidence="2 3" key="1">
    <citation type="journal article" date="2023" name="Plant">
        <title>Draft Genome Sequence Resource of CBPPT1, a 'Candidatus Phytoplasma trifolii'-Related Strain Associated with Potato Purple Top Disease in the Columbia Basin, U.S.A.</title>
        <authorList>
            <person name="Wei W."/>
            <person name="Shao J."/>
            <person name="Bottner-Parker K.D."/>
            <person name="Zhao Y."/>
        </authorList>
    </citation>
    <scope>NUCLEOTIDE SEQUENCE [LARGE SCALE GENOMIC DNA]</scope>
    <source>
        <strain evidence="2 3">CBPPT1</strain>
    </source>
</reference>
<dbReference type="InterPro" id="IPR017850">
    <property type="entry name" value="Alkaline_phosphatase_core_sf"/>
</dbReference>
<dbReference type="Proteomes" id="UP001221763">
    <property type="component" value="Unassembled WGS sequence"/>
</dbReference>
<accession>A0ABT5LAS0</accession>
<evidence type="ECO:0000259" key="1">
    <source>
        <dbReference type="Pfam" id="PF01676"/>
    </source>
</evidence>
<dbReference type="SUPFAM" id="SSF53649">
    <property type="entry name" value="Alkaline phosphatase-like"/>
    <property type="match status" value="1"/>
</dbReference>
<organism evidence="2 3">
    <name type="scientific">Columbia Basin potato purple top phytoplasma</name>
    <dbReference type="NCBI Taxonomy" id="307134"/>
    <lineage>
        <taxon>Bacteria</taxon>
        <taxon>Bacillati</taxon>
        <taxon>Mycoplasmatota</taxon>
        <taxon>Mollicutes</taxon>
        <taxon>Acholeplasmatales</taxon>
        <taxon>Acholeplasmataceae</taxon>
        <taxon>Candidatus Phytoplasma</taxon>
        <taxon>16SrVI (Clover proliferation group)</taxon>
    </lineage>
</organism>
<feature type="domain" description="Metalloenzyme" evidence="1">
    <location>
        <begin position="4"/>
        <end position="77"/>
    </location>
</feature>
<sequence>MYLLEATIKAVETVDICLKEVVTAILEIGGIPCIVADHGNAEQMKDNKGELHTAHKTNPVPFILVNNKFELGSDGVLYAMRPLLYYNCEIYFSLKK</sequence>
<comment type="caution">
    <text evidence="2">The sequence shown here is derived from an EMBL/GenBank/DDBJ whole genome shotgun (WGS) entry which is preliminary data.</text>
</comment>
<dbReference type="PANTHER" id="PTHR31637:SF0">
    <property type="entry name" value="2,3-BISPHOSPHOGLYCERATE-INDEPENDENT PHOSPHOGLYCERATE MUTASE"/>
    <property type="match status" value="1"/>
</dbReference>
<evidence type="ECO:0000313" key="3">
    <source>
        <dbReference type="Proteomes" id="UP001221763"/>
    </source>
</evidence>
<name>A0ABT5LAS0_9MOLU</name>
<dbReference type="Gene3D" id="3.40.720.10">
    <property type="entry name" value="Alkaline Phosphatase, subunit A"/>
    <property type="match status" value="1"/>
</dbReference>
<protein>
    <submittedName>
        <fullName evidence="2">3-bisphosphoglycerate-independent phosphoglycerate mutase</fullName>
    </submittedName>
</protein>